<accession>A0A922L9V1</accession>
<keyword evidence="2" id="KW-1185">Reference proteome</keyword>
<reference evidence="1" key="2">
    <citation type="journal article" date="2022" name="Res Sq">
        <title>Comparative Genomics Reveals Insights into the Divergent Evolution of Astigmatic Mites and Household Pest Adaptations.</title>
        <authorList>
            <person name="Xiong Q."/>
            <person name="Wan A.T.-Y."/>
            <person name="Liu X.-Y."/>
            <person name="Fung C.S.-H."/>
            <person name="Xiao X."/>
            <person name="Malainual N."/>
            <person name="Hou J."/>
            <person name="Wang L."/>
            <person name="Wang M."/>
            <person name="Yang K."/>
            <person name="Cui Y."/>
            <person name="Leung E."/>
            <person name="Nong W."/>
            <person name="Shin S.-K."/>
            <person name="Au S."/>
            <person name="Jeong K.Y."/>
            <person name="Chew F.T."/>
            <person name="Hui J."/>
            <person name="Leung T.F."/>
            <person name="Tungtrongchitr A."/>
            <person name="Zhong N."/>
            <person name="Liu Z."/>
            <person name="Tsui S."/>
        </authorList>
    </citation>
    <scope>NUCLEOTIDE SEQUENCE</scope>
    <source>
        <strain evidence="1">Derf</strain>
        <tissue evidence="1">Whole organism</tissue>
    </source>
</reference>
<gene>
    <name evidence="1" type="ORF">DERF_001655</name>
</gene>
<reference evidence="1" key="1">
    <citation type="submission" date="2013-05" db="EMBL/GenBank/DDBJ databases">
        <authorList>
            <person name="Yim A.K.Y."/>
            <person name="Chan T.F."/>
            <person name="Ji K.M."/>
            <person name="Liu X.Y."/>
            <person name="Zhou J.W."/>
            <person name="Li R.Q."/>
            <person name="Yang K.Y."/>
            <person name="Li J."/>
            <person name="Li M."/>
            <person name="Law P.T.W."/>
            <person name="Wu Y.L."/>
            <person name="Cai Z.L."/>
            <person name="Qin H."/>
            <person name="Bao Y."/>
            <person name="Leung R.K.K."/>
            <person name="Ng P.K.S."/>
            <person name="Zou J."/>
            <person name="Zhong X.J."/>
            <person name="Ran P.X."/>
            <person name="Zhong N.S."/>
            <person name="Liu Z.G."/>
            <person name="Tsui S.K.W."/>
        </authorList>
    </citation>
    <scope>NUCLEOTIDE SEQUENCE</scope>
    <source>
        <strain evidence="1">Derf</strain>
        <tissue evidence="1">Whole organism</tissue>
    </source>
</reference>
<comment type="caution">
    <text evidence="1">The sequence shown here is derived from an EMBL/GenBank/DDBJ whole genome shotgun (WGS) entry which is preliminary data.</text>
</comment>
<proteinExistence type="predicted"/>
<protein>
    <submittedName>
        <fullName evidence="1">Uncharacterized protein</fullName>
    </submittedName>
</protein>
<evidence type="ECO:0000313" key="2">
    <source>
        <dbReference type="Proteomes" id="UP000790347"/>
    </source>
</evidence>
<organism evidence="1 2">
    <name type="scientific">Dermatophagoides farinae</name>
    <name type="common">American house dust mite</name>
    <dbReference type="NCBI Taxonomy" id="6954"/>
    <lineage>
        <taxon>Eukaryota</taxon>
        <taxon>Metazoa</taxon>
        <taxon>Ecdysozoa</taxon>
        <taxon>Arthropoda</taxon>
        <taxon>Chelicerata</taxon>
        <taxon>Arachnida</taxon>
        <taxon>Acari</taxon>
        <taxon>Acariformes</taxon>
        <taxon>Sarcoptiformes</taxon>
        <taxon>Astigmata</taxon>
        <taxon>Psoroptidia</taxon>
        <taxon>Analgoidea</taxon>
        <taxon>Pyroglyphidae</taxon>
        <taxon>Dermatophagoidinae</taxon>
        <taxon>Dermatophagoides</taxon>
    </lineage>
</organism>
<dbReference type="AlphaFoldDB" id="A0A922L9V1"/>
<dbReference type="Proteomes" id="UP000790347">
    <property type="component" value="Unassembled WGS sequence"/>
</dbReference>
<name>A0A922L9V1_DERFA</name>
<sequence length="69" mass="7981">MDTLIQMDKDRKTFSIASVYHVNVIKSMIKLVHGFVIIHFKYDKSKVSCRMSFMSTTEINIINLSIAIK</sequence>
<evidence type="ECO:0000313" key="1">
    <source>
        <dbReference type="EMBL" id="KAH9527648.1"/>
    </source>
</evidence>
<dbReference type="EMBL" id="ASGP02000001">
    <property type="protein sequence ID" value="KAH9527648.1"/>
    <property type="molecule type" value="Genomic_DNA"/>
</dbReference>